<reference evidence="1" key="2">
    <citation type="journal article" date="2015" name="Data Brief">
        <title>Shoot transcriptome of the giant reed, Arundo donax.</title>
        <authorList>
            <person name="Barrero R.A."/>
            <person name="Guerrero F.D."/>
            <person name="Moolhuijzen P."/>
            <person name="Goolsby J.A."/>
            <person name="Tidwell J."/>
            <person name="Bellgard S.E."/>
            <person name="Bellgard M.I."/>
        </authorList>
    </citation>
    <scope>NUCLEOTIDE SEQUENCE</scope>
    <source>
        <tissue evidence="1">Shoot tissue taken approximately 20 cm above the soil surface</tissue>
    </source>
</reference>
<dbReference type="AlphaFoldDB" id="A0A0A9AXY1"/>
<evidence type="ECO:0000313" key="1">
    <source>
        <dbReference type="EMBL" id="JAD51942.1"/>
    </source>
</evidence>
<sequence length="22" mass="2663">MLVLYLHCNMFYFCIMVIALPK</sequence>
<accession>A0A0A9AXY1</accession>
<name>A0A0A9AXY1_ARUDO</name>
<reference evidence="1" key="1">
    <citation type="submission" date="2014-09" db="EMBL/GenBank/DDBJ databases">
        <authorList>
            <person name="Magalhaes I.L.F."/>
            <person name="Oliveira U."/>
            <person name="Santos F.R."/>
            <person name="Vidigal T.H.D.A."/>
            <person name="Brescovit A.D."/>
            <person name="Santos A.J."/>
        </authorList>
    </citation>
    <scope>NUCLEOTIDE SEQUENCE</scope>
    <source>
        <tissue evidence="1">Shoot tissue taken approximately 20 cm above the soil surface</tissue>
    </source>
</reference>
<organism evidence="1">
    <name type="scientific">Arundo donax</name>
    <name type="common">Giant reed</name>
    <name type="synonym">Donax arundinaceus</name>
    <dbReference type="NCBI Taxonomy" id="35708"/>
    <lineage>
        <taxon>Eukaryota</taxon>
        <taxon>Viridiplantae</taxon>
        <taxon>Streptophyta</taxon>
        <taxon>Embryophyta</taxon>
        <taxon>Tracheophyta</taxon>
        <taxon>Spermatophyta</taxon>
        <taxon>Magnoliopsida</taxon>
        <taxon>Liliopsida</taxon>
        <taxon>Poales</taxon>
        <taxon>Poaceae</taxon>
        <taxon>PACMAD clade</taxon>
        <taxon>Arundinoideae</taxon>
        <taxon>Arundineae</taxon>
        <taxon>Arundo</taxon>
    </lineage>
</organism>
<proteinExistence type="predicted"/>
<protein>
    <submittedName>
        <fullName evidence="1">Uncharacterized protein</fullName>
    </submittedName>
</protein>
<dbReference type="EMBL" id="GBRH01245953">
    <property type="protein sequence ID" value="JAD51942.1"/>
    <property type="molecule type" value="Transcribed_RNA"/>
</dbReference>